<dbReference type="EMBL" id="ADLS01000006">
    <property type="protein sequence ID" value="EGX67421.1"/>
    <property type="molecule type" value="Genomic_DNA"/>
</dbReference>
<dbReference type="GeneID" id="62758206"/>
<evidence type="ECO:0000313" key="1">
    <source>
        <dbReference type="EMBL" id="EGX67421.1"/>
    </source>
</evidence>
<dbReference type="RefSeq" id="WP_009140469.1">
    <property type="nucleotide sequence ID" value="NZ_JH126467.1"/>
</dbReference>
<proteinExistence type="predicted"/>
<protein>
    <recommendedName>
        <fullName evidence="3">DUF669 domain-containing protein</fullName>
    </recommendedName>
</protein>
<sequence>MRSVNFNEVEATAEGSTYQQLPAGAYVCSIMAMEDFAEKEYVRMMVDIIQGEHANYFSDKFYADKPWSHSIVLSYKDKALGMLKGRLQTIAGCNPGFDPEAAWNAGNLNMFVGKAVGVVFRAEEYLDKKTGEFKLGSPRPDRMCLLTDLMDPKNADPLPKTLKDDVKRQMLKDAGFSPVLDKSGGAAPQVDLYAEDVPF</sequence>
<organism evidence="1 2">
    <name type="scientific">Collinsella tanakaei YIT 12063</name>
    <dbReference type="NCBI Taxonomy" id="742742"/>
    <lineage>
        <taxon>Bacteria</taxon>
        <taxon>Bacillati</taxon>
        <taxon>Actinomycetota</taxon>
        <taxon>Coriobacteriia</taxon>
        <taxon>Coriobacteriales</taxon>
        <taxon>Coriobacteriaceae</taxon>
        <taxon>Collinsella</taxon>
    </lineage>
</organism>
<evidence type="ECO:0008006" key="3">
    <source>
        <dbReference type="Google" id="ProtNLM"/>
    </source>
</evidence>
<comment type="caution">
    <text evidence="1">The sequence shown here is derived from an EMBL/GenBank/DDBJ whole genome shotgun (WGS) entry which is preliminary data.</text>
</comment>
<dbReference type="Proteomes" id="UP000004830">
    <property type="component" value="Unassembled WGS sequence"/>
</dbReference>
<dbReference type="OrthoDB" id="2033201at2"/>
<evidence type="ECO:0000313" key="2">
    <source>
        <dbReference type="Proteomes" id="UP000004830"/>
    </source>
</evidence>
<dbReference type="AlphaFoldDB" id="G1WGH0"/>
<dbReference type="STRING" id="742742.HMPREF9452_00433"/>
<reference evidence="1 2" key="1">
    <citation type="submission" date="2011-06" db="EMBL/GenBank/DDBJ databases">
        <title>The Genome Sequence of Collinsella tanakaei YIT 12063.</title>
        <authorList>
            <consortium name="The Broad Institute Genome Sequencing Platform"/>
            <person name="Earl A."/>
            <person name="Ward D."/>
            <person name="Feldgarden M."/>
            <person name="Gevers D."/>
            <person name="Morotomi M."/>
            <person name="Young S.K."/>
            <person name="Zeng Q."/>
            <person name="Gargeya S."/>
            <person name="Fitzgerald M."/>
            <person name="Haas B."/>
            <person name="Abouelleil A."/>
            <person name="Alvarado L."/>
            <person name="Arachchi H.M."/>
            <person name="Berlin A."/>
            <person name="Brown A."/>
            <person name="Chapman S.B."/>
            <person name="Chen Z."/>
            <person name="Dunbar C."/>
            <person name="Freedman E."/>
            <person name="Gearin G."/>
            <person name="Gellesch M."/>
            <person name="Goldberg J."/>
            <person name="Griggs A."/>
            <person name="Gujja S."/>
            <person name="Heiman D."/>
            <person name="Howarth C."/>
            <person name="Larson L."/>
            <person name="Lui A."/>
            <person name="MacDonald P.J.P."/>
            <person name="Mehta T."/>
            <person name="Montmayeur A."/>
            <person name="Murphy C."/>
            <person name="Neiman D."/>
            <person name="Pearson M."/>
            <person name="Priest M."/>
            <person name="Roberts A."/>
            <person name="Saif S."/>
            <person name="Shea T."/>
            <person name="Shenoy N."/>
            <person name="Sisk P."/>
            <person name="Stolte C."/>
            <person name="Sykes S."/>
            <person name="Wortman J."/>
            <person name="Nusbaum C."/>
            <person name="Birren B."/>
        </authorList>
    </citation>
    <scope>NUCLEOTIDE SEQUENCE [LARGE SCALE GENOMIC DNA]</scope>
    <source>
        <strain evidence="1 2">YIT 12063</strain>
    </source>
</reference>
<dbReference type="eggNOG" id="ENOG5033MZG">
    <property type="taxonomic scope" value="Bacteria"/>
</dbReference>
<name>G1WGH0_9ACTN</name>
<dbReference type="PATRIC" id="fig|742742.3.peg.415"/>
<accession>G1WGH0</accession>
<gene>
    <name evidence="1" type="ORF">HMPREF9452_00433</name>
</gene>
<dbReference type="HOGENOM" id="CLU_1370140_0_0_11"/>
<keyword evidence="2" id="KW-1185">Reference proteome</keyword>